<organism evidence="1">
    <name type="scientific">Rhizophora mucronata</name>
    <name type="common">Asiatic mangrove</name>
    <dbReference type="NCBI Taxonomy" id="61149"/>
    <lineage>
        <taxon>Eukaryota</taxon>
        <taxon>Viridiplantae</taxon>
        <taxon>Streptophyta</taxon>
        <taxon>Embryophyta</taxon>
        <taxon>Tracheophyta</taxon>
        <taxon>Spermatophyta</taxon>
        <taxon>Magnoliopsida</taxon>
        <taxon>eudicotyledons</taxon>
        <taxon>Gunneridae</taxon>
        <taxon>Pentapetalae</taxon>
        <taxon>rosids</taxon>
        <taxon>fabids</taxon>
        <taxon>Malpighiales</taxon>
        <taxon>Rhizophoraceae</taxon>
        <taxon>Rhizophora</taxon>
    </lineage>
</organism>
<evidence type="ECO:0000313" key="1">
    <source>
        <dbReference type="EMBL" id="MBX62155.1"/>
    </source>
</evidence>
<accession>A0A2P2Q575</accession>
<dbReference type="AlphaFoldDB" id="A0A2P2Q575"/>
<protein>
    <submittedName>
        <fullName evidence="1">Uncharacterized protein</fullName>
    </submittedName>
</protein>
<sequence>MRGSSLVSLEFDPLQAQNQKPNLKRGKRSRRKWTERIFKPIIIRAQFHLIPMETRSSFLRRCTIESVVNSAWEHSR</sequence>
<proteinExistence type="predicted"/>
<dbReference type="EMBL" id="GGEC01081671">
    <property type="protein sequence ID" value="MBX62155.1"/>
    <property type="molecule type" value="Transcribed_RNA"/>
</dbReference>
<name>A0A2P2Q575_RHIMU</name>
<reference evidence="1" key="1">
    <citation type="submission" date="2018-02" db="EMBL/GenBank/DDBJ databases">
        <title>Rhizophora mucronata_Transcriptome.</title>
        <authorList>
            <person name="Meera S.P."/>
            <person name="Sreeshan A."/>
            <person name="Augustine A."/>
        </authorList>
    </citation>
    <scope>NUCLEOTIDE SEQUENCE</scope>
    <source>
        <tissue evidence="1">Leaf</tissue>
    </source>
</reference>